<dbReference type="InParanoid" id="O44601"/>
<dbReference type="CTD" id="184538"/>
<reference evidence="2 3" key="1">
    <citation type="journal article" date="1998" name="Science">
        <title>Genome sequence of the nematode C. elegans: a platform for investigating biology.</title>
        <authorList>
            <consortium name="The C. elegans sequencing consortium"/>
            <person name="Sulson J.E."/>
            <person name="Waterston R."/>
        </authorList>
    </citation>
    <scope>NUCLEOTIDE SEQUENCE [LARGE SCALE GENOMIC DNA]</scope>
    <source>
        <strain evidence="2 3">Bristol N2</strain>
    </source>
</reference>
<sequence>MTESQLKSTFSNMKHLIGSLLVKETLLKSSKFLAGLKSIECGGLNRVRKTIADNLVPQVEWIGNANLQELGLLNLTSLNCFSMEISSSRKMETLSLPNLKNFSVPNSIDEKVGIRIAPSSSNFCISTEEMLNLIENEKSLIQEIDAKYCSPPSPVPHGKWCNSTVTTLLIKEGCTQIFGNLVIDPENEHLVSQLKMVEVIFGGLIIRGTNLTKIDFFGSLKYIWVLDKTTSAILVENNPNLVDFSFPELKIAKSKALPIIVFENNNNALASDSKYCYRFQNVVNVTGHRQMFFDGKSCG</sequence>
<dbReference type="PaxDb" id="6239-F15E11.3"/>
<dbReference type="InterPro" id="IPR053079">
    <property type="entry name" value="SPS2_domain"/>
</dbReference>
<protein>
    <submittedName>
        <fullName evidence="2">Receptor L-domain domain-containing protein</fullName>
    </submittedName>
</protein>
<dbReference type="Pfam" id="PF01030">
    <property type="entry name" value="Recep_L_domain"/>
    <property type="match status" value="1"/>
</dbReference>
<dbReference type="UCSC" id="F15E11.3">
    <property type="organism name" value="c. elegans"/>
</dbReference>
<dbReference type="PANTHER" id="PTHR21662:SF59">
    <property type="entry name" value="RECEPTOR PROTEIN-TYROSINE KINASE"/>
    <property type="match status" value="1"/>
</dbReference>
<dbReference type="STRING" id="6239.F15E11.3.1"/>
<dbReference type="PIR" id="B88970">
    <property type="entry name" value="B88970"/>
</dbReference>
<dbReference type="KEGG" id="cel:CELE_F15E11.3"/>
<evidence type="ECO:0000259" key="1">
    <source>
        <dbReference type="Pfam" id="PF01030"/>
    </source>
</evidence>
<dbReference type="PANTHER" id="PTHR21662">
    <property type="entry name" value="RECEPTOR PROTEIN-TYROSINE KINASE"/>
    <property type="match status" value="1"/>
</dbReference>
<dbReference type="SUPFAM" id="SSF52058">
    <property type="entry name" value="L domain-like"/>
    <property type="match status" value="2"/>
</dbReference>
<dbReference type="GeneID" id="184538"/>
<dbReference type="InterPro" id="IPR036941">
    <property type="entry name" value="Rcpt_L-dom_sf"/>
</dbReference>
<dbReference type="Proteomes" id="UP000001940">
    <property type="component" value="Chromosome V"/>
</dbReference>
<evidence type="ECO:0000313" key="2">
    <source>
        <dbReference type="EMBL" id="CCD69536.2"/>
    </source>
</evidence>
<evidence type="ECO:0000313" key="3">
    <source>
        <dbReference type="Proteomes" id="UP000001940"/>
    </source>
</evidence>
<dbReference type="FunCoup" id="O44601">
    <property type="interactions" value="15"/>
</dbReference>
<dbReference type="RefSeq" id="NP_503644.2">
    <property type="nucleotide sequence ID" value="NM_071243.2"/>
</dbReference>
<dbReference type="eggNOG" id="ENOG502RC8P">
    <property type="taxonomic scope" value="Eukaryota"/>
</dbReference>
<dbReference type="Gene3D" id="3.80.20.20">
    <property type="entry name" value="Receptor L-domain"/>
    <property type="match status" value="2"/>
</dbReference>
<dbReference type="EMBL" id="BX284605">
    <property type="protein sequence ID" value="CCD69536.2"/>
    <property type="molecule type" value="Genomic_DNA"/>
</dbReference>
<gene>
    <name evidence="2 4" type="primary">irld-29</name>
    <name evidence="2" type="ORF">CELE_F15E11.3</name>
    <name evidence="4" type="ORF">F15E11.3</name>
</gene>
<name>O44601_CAEEL</name>
<dbReference type="AGR" id="WB:WBGene00017492"/>
<feature type="domain" description="Receptor L-domain" evidence="1">
    <location>
        <begin position="173"/>
        <end position="277"/>
    </location>
</feature>
<proteinExistence type="predicted"/>
<evidence type="ECO:0000313" key="4">
    <source>
        <dbReference type="WormBase" id="F15E11.3"/>
    </source>
</evidence>
<accession>O44601</accession>
<dbReference type="AlphaFoldDB" id="O44601"/>
<organism evidence="2 3">
    <name type="scientific">Caenorhabditis elegans</name>
    <dbReference type="NCBI Taxonomy" id="6239"/>
    <lineage>
        <taxon>Eukaryota</taxon>
        <taxon>Metazoa</taxon>
        <taxon>Ecdysozoa</taxon>
        <taxon>Nematoda</taxon>
        <taxon>Chromadorea</taxon>
        <taxon>Rhabditida</taxon>
        <taxon>Rhabditina</taxon>
        <taxon>Rhabditomorpha</taxon>
        <taxon>Rhabditoidea</taxon>
        <taxon>Rhabditidae</taxon>
        <taxon>Peloderinae</taxon>
        <taxon>Caenorhabditis</taxon>
    </lineage>
</organism>
<dbReference type="InterPro" id="IPR000494">
    <property type="entry name" value="Rcpt_L-dom"/>
</dbReference>
<dbReference type="WormBase" id="F15E11.3">
    <property type="protein sequence ID" value="CE51080"/>
    <property type="gene ID" value="WBGene00017492"/>
    <property type="gene designation" value="irld-29"/>
</dbReference>
<keyword evidence="2" id="KW-0675">Receptor</keyword>
<dbReference type="HOGENOM" id="CLU_028064_0_0_1"/>
<keyword evidence="3" id="KW-1185">Reference proteome</keyword>